<sequence length="50" mass="5564">MIGEEQVLDLSYLNDLLSDLLLHGSHSWGGGLKGLHTRIDFTAREFHIAS</sequence>
<gene>
    <name evidence="1" type="ORF">AEK19_MT1979</name>
</gene>
<evidence type="ECO:0000313" key="1">
    <source>
        <dbReference type="EMBL" id="ART32142.1"/>
    </source>
</evidence>
<reference evidence="1" key="1">
    <citation type="submission" date="2017-03" db="EMBL/GenBank/DDBJ databases">
        <title>The mitochondrial genome of the carnivorous plant Utricularia reniformis (Lentibulariaceae): structure, comparative analysis and evolutionary landmarks.</title>
        <authorList>
            <person name="Silva S.R."/>
            <person name="Alvarenga D.O."/>
            <person name="Michael T.P."/>
            <person name="Miranda V.F.O."/>
            <person name="Varani A.M."/>
        </authorList>
    </citation>
    <scope>NUCLEOTIDE SEQUENCE</scope>
</reference>
<protein>
    <submittedName>
        <fullName evidence="1">Uncharacterized protein</fullName>
    </submittedName>
</protein>
<dbReference type="EMBL" id="KY774314">
    <property type="protein sequence ID" value="ART32142.1"/>
    <property type="molecule type" value="Genomic_DNA"/>
</dbReference>
<dbReference type="AlphaFoldDB" id="A0A1Y0B3Z9"/>
<geneLocation type="mitochondrion" evidence="1"/>
<keyword evidence="1" id="KW-0496">Mitochondrion</keyword>
<organism evidence="1">
    <name type="scientific">Utricularia reniformis</name>
    <dbReference type="NCBI Taxonomy" id="192314"/>
    <lineage>
        <taxon>Eukaryota</taxon>
        <taxon>Viridiplantae</taxon>
        <taxon>Streptophyta</taxon>
        <taxon>Embryophyta</taxon>
        <taxon>Tracheophyta</taxon>
        <taxon>Spermatophyta</taxon>
        <taxon>Magnoliopsida</taxon>
        <taxon>eudicotyledons</taxon>
        <taxon>Gunneridae</taxon>
        <taxon>Pentapetalae</taxon>
        <taxon>asterids</taxon>
        <taxon>lamiids</taxon>
        <taxon>Lamiales</taxon>
        <taxon>Lentibulariaceae</taxon>
        <taxon>Utricularia</taxon>
    </lineage>
</organism>
<name>A0A1Y0B3Z9_9LAMI</name>
<proteinExistence type="predicted"/>
<accession>A0A1Y0B3Z9</accession>